<dbReference type="PANTHER" id="PTHR42944:SF1">
    <property type="entry name" value="ADENINE DNA GLYCOSYLASE"/>
    <property type="match status" value="1"/>
</dbReference>
<dbReference type="EMBL" id="UINC01112075">
    <property type="protein sequence ID" value="SVC80748.1"/>
    <property type="molecule type" value="Genomic_DNA"/>
</dbReference>
<dbReference type="GO" id="GO:0006284">
    <property type="term" value="P:base-excision repair"/>
    <property type="evidence" value="ECO:0007669"/>
    <property type="project" value="InterPro"/>
</dbReference>
<dbReference type="GO" id="GO:0032357">
    <property type="term" value="F:oxidized purine DNA binding"/>
    <property type="evidence" value="ECO:0007669"/>
    <property type="project" value="TreeGrafter"/>
</dbReference>
<evidence type="ECO:0000256" key="7">
    <source>
        <dbReference type="ARBA" id="ARBA00023014"/>
    </source>
</evidence>
<feature type="domain" description="HhH-GPD" evidence="10">
    <location>
        <begin position="36"/>
        <end position="92"/>
    </location>
</feature>
<dbReference type="InterPro" id="IPR023170">
    <property type="entry name" value="HhH_base_excis_C"/>
</dbReference>
<organism evidence="11">
    <name type="scientific">marine metagenome</name>
    <dbReference type="NCBI Taxonomy" id="408172"/>
    <lineage>
        <taxon>unclassified sequences</taxon>
        <taxon>metagenomes</taxon>
        <taxon>ecological metagenomes</taxon>
    </lineage>
</organism>
<dbReference type="InterPro" id="IPR003265">
    <property type="entry name" value="HhH-GPD_domain"/>
</dbReference>
<dbReference type="CDD" id="cd00056">
    <property type="entry name" value="ENDO3c"/>
    <property type="match status" value="1"/>
</dbReference>
<comment type="similarity">
    <text evidence="2">Belongs to the Nth/MutY family.</text>
</comment>
<feature type="non-terminal residue" evidence="11">
    <location>
        <position position="93"/>
    </location>
</feature>
<keyword evidence="7" id="KW-0411">Iron-sulfur</keyword>
<dbReference type="SUPFAM" id="SSF48150">
    <property type="entry name" value="DNA-glycosylase"/>
    <property type="match status" value="1"/>
</dbReference>
<reference evidence="11" key="1">
    <citation type="submission" date="2018-05" db="EMBL/GenBank/DDBJ databases">
        <authorList>
            <person name="Lanie J.A."/>
            <person name="Ng W.-L."/>
            <person name="Kazmierczak K.M."/>
            <person name="Andrzejewski T.M."/>
            <person name="Davidsen T.M."/>
            <person name="Wayne K.J."/>
            <person name="Tettelin H."/>
            <person name="Glass J.I."/>
            <person name="Rusch D."/>
            <person name="Podicherti R."/>
            <person name="Tsui H.-C.T."/>
            <person name="Winkler M.E."/>
        </authorList>
    </citation>
    <scope>NUCLEOTIDE SEQUENCE</scope>
</reference>
<dbReference type="InterPro" id="IPR011257">
    <property type="entry name" value="DNA_glycosylase"/>
</dbReference>
<sequence>MPSIHQSIRRKLLIWYDKSKRDLPWRNTKDPYCIWVSEVMLQQTKVKTVLPYYRRWIKTFPTLEKLAGAPEQKILKLWEGLGYYSRARNLKKA</sequence>
<accession>A0A382Q723</accession>
<dbReference type="Pfam" id="PF00730">
    <property type="entry name" value="HhH-GPD"/>
    <property type="match status" value="1"/>
</dbReference>
<protein>
    <recommendedName>
        <fullName evidence="10">HhH-GPD domain-containing protein</fullName>
    </recommendedName>
</protein>
<dbReference type="Gene3D" id="1.10.1670.10">
    <property type="entry name" value="Helix-hairpin-Helix base-excision DNA repair enzymes (C-terminal)"/>
    <property type="match status" value="1"/>
</dbReference>
<comment type="cofactor">
    <cofactor evidence="1">
        <name>[4Fe-4S] cluster</name>
        <dbReference type="ChEBI" id="CHEBI:49883"/>
    </cofactor>
</comment>
<keyword evidence="8" id="KW-0234">DNA repair</keyword>
<dbReference type="GO" id="GO:0035485">
    <property type="term" value="F:adenine/guanine mispair binding"/>
    <property type="evidence" value="ECO:0007669"/>
    <property type="project" value="TreeGrafter"/>
</dbReference>
<evidence type="ECO:0000256" key="5">
    <source>
        <dbReference type="ARBA" id="ARBA00022801"/>
    </source>
</evidence>
<keyword evidence="6" id="KW-0408">Iron</keyword>
<evidence type="ECO:0000256" key="9">
    <source>
        <dbReference type="ARBA" id="ARBA00023295"/>
    </source>
</evidence>
<dbReference type="GO" id="GO:0046872">
    <property type="term" value="F:metal ion binding"/>
    <property type="evidence" value="ECO:0007669"/>
    <property type="project" value="UniProtKB-KW"/>
</dbReference>
<proteinExistence type="inferred from homology"/>
<name>A0A382Q723_9ZZZZ</name>
<dbReference type="GO" id="GO:0006298">
    <property type="term" value="P:mismatch repair"/>
    <property type="evidence" value="ECO:0007669"/>
    <property type="project" value="TreeGrafter"/>
</dbReference>
<keyword evidence="3" id="KW-0479">Metal-binding</keyword>
<dbReference type="InterPro" id="IPR044298">
    <property type="entry name" value="MIG/MutY"/>
</dbReference>
<dbReference type="GO" id="GO:0000701">
    <property type="term" value="F:purine-specific mismatch base pair DNA N-glycosylase activity"/>
    <property type="evidence" value="ECO:0007669"/>
    <property type="project" value="TreeGrafter"/>
</dbReference>
<keyword evidence="4" id="KW-0227">DNA damage</keyword>
<evidence type="ECO:0000256" key="2">
    <source>
        <dbReference type="ARBA" id="ARBA00008343"/>
    </source>
</evidence>
<dbReference type="Gene3D" id="1.10.340.30">
    <property type="entry name" value="Hypothetical protein, domain 2"/>
    <property type="match status" value="1"/>
</dbReference>
<evidence type="ECO:0000256" key="1">
    <source>
        <dbReference type="ARBA" id="ARBA00001966"/>
    </source>
</evidence>
<evidence type="ECO:0000259" key="10">
    <source>
        <dbReference type="Pfam" id="PF00730"/>
    </source>
</evidence>
<keyword evidence="5" id="KW-0378">Hydrolase</keyword>
<evidence type="ECO:0000256" key="4">
    <source>
        <dbReference type="ARBA" id="ARBA00022763"/>
    </source>
</evidence>
<dbReference type="GO" id="GO:0034039">
    <property type="term" value="F:8-oxo-7,8-dihydroguanine DNA N-glycosylase activity"/>
    <property type="evidence" value="ECO:0007669"/>
    <property type="project" value="TreeGrafter"/>
</dbReference>
<dbReference type="GO" id="GO:0051536">
    <property type="term" value="F:iron-sulfur cluster binding"/>
    <property type="evidence" value="ECO:0007669"/>
    <property type="project" value="UniProtKB-KW"/>
</dbReference>
<evidence type="ECO:0000256" key="6">
    <source>
        <dbReference type="ARBA" id="ARBA00023004"/>
    </source>
</evidence>
<dbReference type="PANTHER" id="PTHR42944">
    <property type="entry name" value="ADENINE DNA GLYCOSYLASE"/>
    <property type="match status" value="1"/>
</dbReference>
<evidence type="ECO:0000256" key="3">
    <source>
        <dbReference type="ARBA" id="ARBA00022723"/>
    </source>
</evidence>
<evidence type="ECO:0000313" key="11">
    <source>
        <dbReference type="EMBL" id="SVC80748.1"/>
    </source>
</evidence>
<dbReference type="AlphaFoldDB" id="A0A382Q723"/>
<gene>
    <name evidence="11" type="ORF">METZ01_LOCUS333602</name>
</gene>
<keyword evidence="9" id="KW-0326">Glycosidase</keyword>
<evidence type="ECO:0000256" key="8">
    <source>
        <dbReference type="ARBA" id="ARBA00023204"/>
    </source>
</evidence>